<gene>
    <name evidence="1" type="ORF">H8K33_00185</name>
</gene>
<dbReference type="EMBL" id="JACOFU010000001">
    <property type="protein sequence ID" value="MBC3829918.1"/>
    <property type="molecule type" value="Genomic_DNA"/>
</dbReference>
<accession>A0ABR6XK73</accession>
<dbReference type="RefSeq" id="WP_186888975.1">
    <property type="nucleotide sequence ID" value="NZ_JACOFU010000001.1"/>
</dbReference>
<protein>
    <recommendedName>
        <fullName evidence="3">HNH endonuclease</fullName>
    </recommendedName>
</protein>
<organism evidence="1 2">
    <name type="scientific">Undibacterium amnicola</name>
    <dbReference type="NCBI Taxonomy" id="1834038"/>
    <lineage>
        <taxon>Bacteria</taxon>
        <taxon>Pseudomonadati</taxon>
        <taxon>Pseudomonadota</taxon>
        <taxon>Betaproteobacteria</taxon>
        <taxon>Burkholderiales</taxon>
        <taxon>Oxalobacteraceae</taxon>
        <taxon>Undibacterium</taxon>
    </lineage>
</organism>
<evidence type="ECO:0000313" key="2">
    <source>
        <dbReference type="Proteomes" id="UP000643610"/>
    </source>
</evidence>
<proteinExistence type="predicted"/>
<name>A0ABR6XK73_9BURK</name>
<keyword evidence="2" id="KW-1185">Reference proteome</keyword>
<evidence type="ECO:0000313" key="1">
    <source>
        <dbReference type="EMBL" id="MBC3829918.1"/>
    </source>
</evidence>
<sequence>MANIKLYDAVRNHDFAENTCFLCGARTGDDDDSKEHVFPKWLLHHFGLWNKRLTLINGTEIPYRMLVIPCCTQCNNTHLSQIENTIRTAFLAGASALRGVDREVLMLWILKIFFGLLYREIFLPMERRDPAAGSIVTTEDMEQYQLLHYILQASRIPIRFSQLESDIPASLFIFELKEPANPNLRFDYKDDVAVNTLYLRMGKVGILAAFDMGAQTFEGSHFFSKYQNHQLHPLQFEELGANLFMKAKKFNRIPKAMIAESPSGIDFQVAPIAGLSTRPVFEKWSSEEMAEMLMFFLGYLREAVMPVEDRLASWLHREDGSFWHMDINVPPWSITSEAS</sequence>
<dbReference type="Proteomes" id="UP000643610">
    <property type="component" value="Unassembled WGS sequence"/>
</dbReference>
<evidence type="ECO:0008006" key="3">
    <source>
        <dbReference type="Google" id="ProtNLM"/>
    </source>
</evidence>
<comment type="caution">
    <text evidence="1">The sequence shown here is derived from an EMBL/GenBank/DDBJ whole genome shotgun (WGS) entry which is preliminary data.</text>
</comment>
<reference evidence="1 2" key="1">
    <citation type="submission" date="2020-08" db="EMBL/GenBank/DDBJ databases">
        <title>Novel species isolated from subtropical streams in China.</title>
        <authorList>
            <person name="Lu H."/>
        </authorList>
    </citation>
    <scope>NUCLEOTIDE SEQUENCE [LARGE SCALE GENOMIC DNA]</scope>
    <source>
        <strain evidence="1 2">KCTC 52442</strain>
    </source>
</reference>